<comment type="pathway">
    <text evidence="7">Protein modification; lipoprotein biosynthesis (diacylglyceryl transfer).</text>
</comment>
<dbReference type="HAMAP" id="MF_01147">
    <property type="entry name" value="Lgt"/>
    <property type="match status" value="1"/>
</dbReference>
<feature type="transmembrane region" description="Helical" evidence="7">
    <location>
        <begin position="20"/>
        <end position="37"/>
    </location>
</feature>
<proteinExistence type="inferred from homology"/>
<dbReference type="Proteomes" id="UP000294743">
    <property type="component" value="Unassembled WGS sequence"/>
</dbReference>
<name>A0A4R7ZSS8_9FIRM</name>
<evidence type="ECO:0000256" key="3">
    <source>
        <dbReference type="ARBA" id="ARBA00022679"/>
    </source>
</evidence>
<dbReference type="EMBL" id="SODD01000012">
    <property type="protein sequence ID" value="TDW20566.1"/>
    <property type="molecule type" value="Genomic_DNA"/>
</dbReference>
<keyword evidence="9" id="KW-1185">Reference proteome</keyword>
<dbReference type="OrthoDB" id="871140at2"/>
<evidence type="ECO:0000256" key="1">
    <source>
        <dbReference type="ARBA" id="ARBA00007150"/>
    </source>
</evidence>
<feature type="transmembrane region" description="Helical" evidence="7">
    <location>
        <begin position="120"/>
        <end position="138"/>
    </location>
</feature>
<accession>A0A4R7ZSS8</accession>
<comment type="subcellular location">
    <subcellularLocation>
        <location evidence="7">Cell membrane</location>
        <topology evidence="7">Multi-pass membrane protein</topology>
    </subcellularLocation>
</comment>
<dbReference type="InterPro" id="IPR023198">
    <property type="entry name" value="PGP-like_dom2"/>
</dbReference>
<dbReference type="InterPro" id="IPR023214">
    <property type="entry name" value="HAD_sf"/>
</dbReference>
<evidence type="ECO:0000313" key="8">
    <source>
        <dbReference type="EMBL" id="TDW20566.1"/>
    </source>
</evidence>
<keyword evidence="3 7" id="KW-0808">Transferase</keyword>
<dbReference type="GO" id="GO:0042158">
    <property type="term" value="P:lipoprotein biosynthetic process"/>
    <property type="evidence" value="ECO:0007669"/>
    <property type="project" value="UniProtKB-UniRule"/>
</dbReference>
<dbReference type="InterPro" id="IPR006439">
    <property type="entry name" value="HAD-SF_hydro_IA"/>
</dbReference>
<evidence type="ECO:0000256" key="2">
    <source>
        <dbReference type="ARBA" id="ARBA00022475"/>
    </source>
</evidence>
<dbReference type="PROSITE" id="PS01311">
    <property type="entry name" value="LGT"/>
    <property type="match status" value="1"/>
</dbReference>
<keyword evidence="5 7" id="KW-1133">Transmembrane helix</keyword>
<comment type="similarity">
    <text evidence="1 7">Belongs to the Lgt family.</text>
</comment>
<dbReference type="Pfam" id="PF01790">
    <property type="entry name" value="LGT"/>
    <property type="match status" value="1"/>
</dbReference>
<feature type="transmembrane region" description="Helical" evidence="7">
    <location>
        <begin position="57"/>
        <end position="76"/>
    </location>
</feature>
<dbReference type="PANTHER" id="PTHR30589">
    <property type="entry name" value="PROLIPOPROTEIN DIACYLGLYCERYL TRANSFERASE"/>
    <property type="match status" value="1"/>
</dbReference>
<organism evidence="8 9">
    <name type="scientific">Breznakia blatticola</name>
    <dbReference type="NCBI Taxonomy" id="1754012"/>
    <lineage>
        <taxon>Bacteria</taxon>
        <taxon>Bacillati</taxon>
        <taxon>Bacillota</taxon>
        <taxon>Erysipelotrichia</taxon>
        <taxon>Erysipelotrichales</taxon>
        <taxon>Erysipelotrichaceae</taxon>
        <taxon>Breznakia</taxon>
    </lineage>
</organism>
<dbReference type="UniPathway" id="UPA00664"/>
<feature type="transmembrane region" description="Helical" evidence="7">
    <location>
        <begin position="179"/>
        <end position="198"/>
    </location>
</feature>
<dbReference type="InterPro" id="IPR041492">
    <property type="entry name" value="HAD_2"/>
</dbReference>
<dbReference type="GO" id="GO:0005886">
    <property type="term" value="C:plasma membrane"/>
    <property type="evidence" value="ECO:0007669"/>
    <property type="project" value="UniProtKB-SubCell"/>
</dbReference>
<dbReference type="Gene3D" id="1.10.150.240">
    <property type="entry name" value="Putative phosphatase, domain 2"/>
    <property type="match status" value="1"/>
</dbReference>
<dbReference type="NCBIfam" id="TIGR00544">
    <property type="entry name" value="lgt"/>
    <property type="match status" value="1"/>
</dbReference>
<dbReference type="GO" id="GO:0008961">
    <property type="term" value="F:phosphatidylglycerol-prolipoprotein diacylglyceryl transferase activity"/>
    <property type="evidence" value="ECO:0007669"/>
    <property type="project" value="UniProtKB-UniRule"/>
</dbReference>
<evidence type="ECO:0000256" key="7">
    <source>
        <dbReference type="HAMAP-Rule" id="MF_01147"/>
    </source>
</evidence>
<comment type="function">
    <text evidence="7">Catalyzes the transfer of the diacylglyceryl group from phosphatidylglycerol to the sulfhydryl group of the N-terminal cysteine of a prolipoprotein, the first step in the formation of mature lipoproteins.</text>
</comment>
<dbReference type="SUPFAM" id="SSF56784">
    <property type="entry name" value="HAD-like"/>
    <property type="match status" value="1"/>
</dbReference>
<dbReference type="SFLD" id="SFLDS00003">
    <property type="entry name" value="Haloacid_Dehalogenase"/>
    <property type="match status" value="1"/>
</dbReference>
<dbReference type="SFLD" id="SFLDG01129">
    <property type="entry name" value="C1.5:_HAD__Beta-PGM__Phosphata"/>
    <property type="match status" value="1"/>
</dbReference>
<feature type="transmembrane region" description="Helical" evidence="7">
    <location>
        <begin position="239"/>
        <end position="263"/>
    </location>
</feature>
<dbReference type="Gene3D" id="3.40.50.1000">
    <property type="entry name" value="HAD superfamily/HAD-like"/>
    <property type="match status" value="1"/>
</dbReference>
<dbReference type="AlphaFoldDB" id="A0A4R7ZSS8"/>
<keyword evidence="6 7" id="KW-0472">Membrane</keyword>
<dbReference type="PRINTS" id="PR00413">
    <property type="entry name" value="HADHALOGNASE"/>
</dbReference>
<dbReference type="InterPro" id="IPR036412">
    <property type="entry name" value="HAD-like_sf"/>
</dbReference>
<keyword evidence="2 7" id="KW-1003">Cell membrane</keyword>
<sequence>MRLFPDLKTFLEIEIGSFHLRIAWYAILIVTGAIIAYRMSLRNAKKIGYGKELLEDYFLMMMPLAILGARVWYVIFDWASFASEPIRIFYIWEGGLAIHGGLITGIIFSYFFFRSKGVNLLRIGDCIMPNVLIAQAIGRWGNFMNQEAYGGIVNEEYFRMFPSFIKDNMYIDSAYRQPMFLIEGIGNVIGFILIITLFKRFIRKKNGDMIFAYVIWYGVIRFIVEIYRTDALYAGSLKIAQITSIVFILVGLLGLAGVFDRLFKNVYPFKKEKPVVLFDADGTLIDTQKLIFDSFRHTFATLKPEVQLTDEELLLFMGPPLYEGLAKYFDESEVDKALEVYRDFNHGRHDEYVKAVNHAKELLDYLKENGYEIGVVSSKMHWLVDKGLIQSGLADYFDVVVGREDVTHFKPNPEPLLIACKEMRVPHDNLIYVGDATSDVQAAQNMGAVSIAFVNDPRMKEALIKTKPSYMVYDLIEIIEIVKEDRTWNELVM</sequence>
<feature type="binding site" evidence="7">
    <location>
        <position position="139"/>
    </location>
    <ligand>
        <name>a 1,2-diacyl-sn-glycero-3-phospho-(1'-sn-glycerol)</name>
        <dbReference type="ChEBI" id="CHEBI:64716"/>
    </ligand>
</feature>
<dbReference type="Pfam" id="PF13419">
    <property type="entry name" value="HAD_2"/>
    <property type="match status" value="1"/>
</dbReference>
<dbReference type="SFLD" id="SFLDG01135">
    <property type="entry name" value="C1.5.6:_HAD__Beta-PGM__Phospha"/>
    <property type="match status" value="1"/>
</dbReference>
<dbReference type="InterPro" id="IPR001640">
    <property type="entry name" value="Lgt"/>
</dbReference>
<feature type="transmembrane region" description="Helical" evidence="7">
    <location>
        <begin position="210"/>
        <end position="227"/>
    </location>
</feature>
<protein>
    <recommendedName>
        <fullName evidence="7">Phosphatidylglycerol--prolipoprotein diacylglyceryl transferase</fullName>
        <ecNumber evidence="7">2.5.1.145</ecNumber>
    </recommendedName>
</protein>
<evidence type="ECO:0000256" key="4">
    <source>
        <dbReference type="ARBA" id="ARBA00022692"/>
    </source>
</evidence>
<dbReference type="RefSeq" id="WP_134169112.1">
    <property type="nucleotide sequence ID" value="NZ_SODD01000012.1"/>
</dbReference>
<keyword evidence="4 7" id="KW-0812">Transmembrane</keyword>
<evidence type="ECO:0000256" key="6">
    <source>
        <dbReference type="ARBA" id="ARBA00023136"/>
    </source>
</evidence>
<keyword evidence="8" id="KW-0449">Lipoprotein</keyword>
<gene>
    <name evidence="7" type="primary">lgt</name>
    <name evidence="8" type="ORF">EDD63_11232</name>
</gene>
<dbReference type="EC" id="2.5.1.145" evidence="7"/>
<feature type="transmembrane region" description="Helical" evidence="7">
    <location>
        <begin position="88"/>
        <end position="113"/>
    </location>
</feature>
<comment type="caution">
    <text evidence="8">The sequence shown here is derived from an EMBL/GenBank/DDBJ whole genome shotgun (WGS) entry which is preliminary data.</text>
</comment>
<evidence type="ECO:0000256" key="5">
    <source>
        <dbReference type="ARBA" id="ARBA00022989"/>
    </source>
</evidence>
<dbReference type="PANTHER" id="PTHR30589:SF0">
    <property type="entry name" value="PHOSPHATIDYLGLYCEROL--PROLIPOPROTEIN DIACYLGLYCERYL TRANSFERASE"/>
    <property type="match status" value="1"/>
</dbReference>
<evidence type="ECO:0000313" key="9">
    <source>
        <dbReference type="Proteomes" id="UP000294743"/>
    </source>
</evidence>
<dbReference type="NCBIfam" id="TIGR01549">
    <property type="entry name" value="HAD-SF-IA-v1"/>
    <property type="match status" value="1"/>
</dbReference>
<reference evidence="8 9" key="1">
    <citation type="submission" date="2019-03" db="EMBL/GenBank/DDBJ databases">
        <title>Genomic Encyclopedia of Type Strains, Phase IV (KMG-IV): sequencing the most valuable type-strain genomes for metagenomic binning, comparative biology and taxonomic classification.</title>
        <authorList>
            <person name="Goeker M."/>
        </authorList>
    </citation>
    <scope>NUCLEOTIDE SEQUENCE [LARGE SCALE GENOMIC DNA]</scope>
    <source>
        <strain evidence="8 9">DSM 28867</strain>
    </source>
</reference>
<comment type="catalytic activity">
    <reaction evidence="7">
        <text>L-cysteinyl-[prolipoprotein] + a 1,2-diacyl-sn-glycero-3-phospho-(1'-sn-glycerol) = an S-1,2-diacyl-sn-glyceryl-L-cysteinyl-[prolipoprotein] + sn-glycerol 1-phosphate + H(+)</text>
        <dbReference type="Rhea" id="RHEA:56712"/>
        <dbReference type="Rhea" id="RHEA-COMP:14679"/>
        <dbReference type="Rhea" id="RHEA-COMP:14680"/>
        <dbReference type="ChEBI" id="CHEBI:15378"/>
        <dbReference type="ChEBI" id="CHEBI:29950"/>
        <dbReference type="ChEBI" id="CHEBI:57685"/>
        <dbReference type="ChEBI" id="CHEBI:64716"/>
        <dbReference type="ChEBI" id="CHEBI:140658"/>
        <dbReference type="EC" id="2.5.1.145"/>
    </reaction>
</comment>